<dbReference type="PROSITE" id="PS50164">
    <property type="entry name" value="GIY_YIG"/>
    <property type="match status" value="1"/>
</dbReference>
<sequence>MTLNYKENLFDFEKSGIYLISCIKKQKHYIGESNNIGPRLCAHKNKLKRNIHENKELQSDFNEYGEEFFLFQKLLFGNGLDKEKRLKLETIILLTLEPNKRYNVYINWKHKDQTNPFFNKKHSIEARKAQSVCKKGKISAFKGKTQNNEIKKMLSKINSNKTSLERRKPVIIGSIYYESISEASQKTGLNRRLIRERCHDKTRFKNFQWG</sequence>
<evidence type="ECO:0000259" key="2">
    <source>
        <dbReference type="PROSITE" id="PS50164"/>
    </source>
</evidence>
<dbReference type="GeneID" id="26648883"/>
<dbReference type="GO" id="GO:0004519">
    <property type="term" value="F:endonuclease activity"/>
    <property type="evidence" value="ECO:0007669"/>
    <property type="project" value="InterPro"/>
</dbReference>
<geneLocation type="chloroplast" evidence="3"/>
<name>A0A0U2U7L2_9CHLO</name>
<comment type="similarity">
    <text evidence="1">To endonucleases of group I introns of fungi and phage.</text>
</comment>
<organism evidence="3">
    <name type="scientific">Ulva fasciata</name>
    <dbReference type="NCBI Taxonomy" id="111617"/>
    <lineage>
        <taxon>Eukaryota</taxon>
        <taxon>Viridiplantae</taxon>
        <taxon>Chlorophyta</taxon>
        <taxon>core chlorophytes</taxon>
        <taxon>Ulvophyceae</taxon>
        <taxon>OUU clade</taxon>
        <taxon>Ulvales</taxon>
        <taxon>Ulvaceae</taxon>
        <taxon>Ulva</taxon>
    </lineage>
</organism>
<dbReference type="RefSeq" id="YP_009220431.1">
    <property type="nucleotide sequence ID" value="NC_029040.1"/>
</dbReference>
<dbReference type="NCBIfam" id="TIGR01453">
    <property type="entry name" value="grpIintron_endo"/>
    <property type="match status" value="1"/>
</dbReference>
<feature type="domain" description="GIY-YIG" evidence="2">
    <location>
        <begin position="13"/>
        <end position="104"/>
    </location>
</feature>
<evidence type="ECO:0000256" key="1">
    <source>
        <dbReference type="ARBA" id="ARBA00010045"/>
    </source>
</evidence>
<dbReference type="Gene3D" id="3.40.1440.10">
    <property type="entry name" value="GIY-YIG endonuclease"/>
    <property type="match status" value="1"/>
</dbReference>
<dbReference type="GO" id="GO:0003677">
    <property type="term" value="F:DNA binding"/>
    <property type="evidence" value="ECO:0007669"/>
    <property type="project" value="InterPro"/>
</dbReference>
<protein>
    <recommendedName>
        <fullName evidence="2">GIY-YIG domain-containing protein</fullName>
    </recommendedName>
</protein>
<dbReference type="InterPro" id="IPR006350">
    <property type="entry name" value="Intron_endoG1"/>
</dbReference>
<proteinExistence type="predicted"/>
<dbReference type="CDD" id="cd10437">
    <property type="entry name" value="GIY-YIG_HE_I-TevI_like"/>
    <property type="match status" value="1"/>
</dbReference>
<dbReference type="SUPFAM" id="SSF64496">
    <property type="entry name" value="DNA-binding domain of intron-encoded endonucleases"/>
    <property type="match status" value="1"/>
</dbReference>
<keyword evidence="3" id="KW-0150">Chloroplast</keyword>
<evidence type="ECO:0000313" key="3">
    <source>
        <dbReference type="EMBL" id="ALR86929.1"/>
    </source>
</evidence>
<reference evidence="3" key="1">
    <citation type="journal article" date="2015" name="Mitochondrial DNA">
        <title>De novo assembly of the mitochondrial genome of Ulva fasciata Delile (Ulvophyceae, Chlorophyta), a distromatic blade-forming green macroalga.</title>
        <authorList>
            <person name="Melton J.T.III."/>
            <person name="Lopez-Bautista J.M."/>
        </authorList>
    </citation>
    <scope>NUCLEOTIDE SEQUENCE</scope>
</reference>
<dbReference type="InterPro" id="IPR000305">
    <property type="entry name" value="GIY-YIG_endonuc"/>
</dbReference>
<dbReference type="InterPro" id="IPR035901">
    <property type="entry name" value="GIY-YIG_endonuc_sf"/>
</dbReference>
<dbReference type="EMBL" id="KT882614">
    <property type="protein sequence ID" value="ALR86929.1"/>
    <property type="molecule type" value="Genomic_DNA"/>
</dbReference>
<dbReference type="Pfam" id="PF07460">
    <property type="entry name" value="NUMOD3"/>
    <property type="match status" value="1"/>
</dbReference>
<gene>
    <name evidence="3" type="primary">orf4</name>
</gene>
<keyword evidence="3" id="KW-0934">Plastid</keyword>
<accession>A0A0U2U7L2</accession>
<dbReference type="InterPro" id="IPR003611">
    <property type="entry name" value="NUMOD3"/>
</dbReference>
<dbReference type="AlphaFoldDB" id="A0A0U2U7L2"/>
<dbReference type="SUPFAM" id="SSF82771">
    <property type="entry name" value="GIY-YIG endonuclease"/>
    <property type="match status" value="1"/>
</dbReference>
<dbReference type="Pfam" id="PF01541">
    <property type="entry name" value="GIY-YIG"/>
    <property type="match status" value="1"/>
</dbReference>